<dbReference type="InterPro" id="IPR017871">
    <property type="entry name" value="ABC_transporter-like_CS"/>
</dbReference>
<keyword evidence="6" id="KW-0547">Nucleotide-binding</keyword>
<dbReference type="PROSITE" id="PS50893">
    <property type="entry name" value="ABC_TRANSPORTER_2"/>
    <property type="match status" value="2"/>
</dbReference>
<evidence type="ECO:0000256" key="1">
    <source>
        <dbReference type="ARBA" id="ARBA00014334"/>
    </source>
</evidence>
<dbReference type="Pfam" id="PF00005">
    <property type="entry name" value="ABC_tran"/>
    <property type="match status" value="2"/>
</dbReference>
<evidence type="ECO:0000256" key="4">
    <source>
        <dbReference type="ARBA" id="ARBA00022730"/>
    </source>
</evidence>
<dbReference type="InterPro" id="IPR032524">
    <property type="entry name" value="ABC_tran_C"/>
</dbReference>
<dbReference type="PANTHER" id="PTHR42855">
    <property type="entry name" value="ABC TRANSPORTER ATP-BINDING SUBUNIT"/>
    <property type="match status" value="1"/>
</dbReference>
<dbReference type="InterPro" id="IPR027417">
    <property type="entry name" value="P-loop_NTPase"/>
</dbReference>
<evidence type="ECO:0000256" key="11">
    <source>
        <dbReference type="ARBA" id="ARBA00022917"/>
    </source>
</evidence>
<keyword evidence="7" id="KW-0378">Hydrolase</keyword>
<dbReference type="SMART" id="SM00382">
    <property type="entry name" value="AAA"/>
    <property type="match status" value="2"/>
</dbReference>
<dbReference type="OMA" id="HDRQFVN"/>
<reference evidence="15" key="1">
    <citation type="journal article" date="2019" name="Nat. Commun.">
        <title>Expansion of phycobilisome linker gene families in mesophilic red algae.</title>
        <authorList>
            <person name="Lee J."/>
            <person name="Kim D."/>
            <person name="Bhattacharya D."/>
            <person name="Yoon H.S."/>
        </authorList>
    </citation>
    <scope>NUCLEOTIDE SEQUENCE [LARGE SCALE GENOMIC DNA]</scope>
    <source>
        <strain evidence="15">CCMP 1328</strain>
    </source>
</reference>
<evidence type="ECO:0000313" key="14">
    <source>
        <dbReference type="EMBL" id="KAA8490729.1"/>
    </source>
</evidence>
<evidence type="ECO:0000256" key="5">
    <source>
        <dbReference type="ARBA" id="ARBA00022737"/>
    </source>
</evidence>
<evidence type="ECO:0000313" key="15">
    <source>
        <dbReference type="Proteomes" id="UP000324585"/>
    </source>
</evidence>
<sequence length="746" mass="83287">MGNGGAAFAGAAHARMHTDARIRRHVRASEFRGWNGPSGRRTHAARVALPRGRMSAGPARGLRMKFSASSSDTSASETATDSSGPLLIEATGLSKSYDGERVQLDNVSFQIARGAKVGVVGQNGCGKSTLLRILAGTESPDAGSFWTRKGTAVAIVGQEEQFDPSLTISELLFRANTESVRALREYETIARKLERAAQSSAIDDPSAEHADEMARLTTQLERCTVKMDALNAWDLEAFARQVLSRLGIVDMERKVGSLSGGERKRIALAAALIERPELLILDEPTNHLDIDRITWLEEYLQNPALSVVVVTHDRQFLDSVCTSIYELDYGSLYTHPGSYEAFLENKDARMDAQEKLAQDARVRLRKELEWMRRQPKARQAKSKSRIENFYNLQKQEAAGARGRADLQLSVQVSRMGTMVLNMEDVCLSFGQKKILDHFSYEFQKGDRVGVVGRSGIGKSAFLRVLAQLQKPDSGVVTIGETIKFGYYEQGGIEIPDEKDQRVIEWVTEVMQRAGNADMSAIQLLERFQFDKAQWYTFIDRLSGGEKRRLQLMKVLAEKPNFLVLDEPSNDLDLQTLETLEDFLSEFDGVLVVVSHDRIFMDRLTNHIFVFQGDGVVRDFTGTFTDYLLLVREEEKLQNKLSFGAGLGAGQGAQRVAAEEKSGSKQAKTAQKTVKTKLSYNERREYGKIQGEIDKLQETHARVNEQLLEPSLRYTELAELSEELARVEALIDAKTERWMELAELAGD</sequence>
<dbReference type="InterPro" id="IPR003439">
    <property type="entry name" value="ABC_transporter-like_ATP-bd"/>
</dbReference>
<name>A0A5J4YH10_PORPP</name>
<accession>A0A5J4YH10</accession>
<evidence type="ECO:0000256" key="7">
    <source>
        <dbReference type="ARBA" id="ARBA00022801"/>
    </source>
</evidence>
<dbReference type="InterPro" id="IPR051309">
    <property type="entry name" value="ABCF_ATPase"/>
</dbReference>
<feature type="domain" description="ABC transporter" evidence="13">
    <location>
        <begin position="420"/>
        <end position="637"/>
    </location>
</feature>
<keyword evidence="2" id="KW-0963">Cytoplasm</keyword>
<dbReference type="PROSITE" id="PS00211">
    <property type="entry name" value="ABC_TRANSPORTER_1"/>
    <property type="match status" value="1"/>
</dbReference>
<dbReference type="CDD" id="cd03221">
    <property type="entry name" value="ABCF_EF-3"/>
    <property type="match status" value="2"/>
</dbReference>
<keyword evidence="4" id="KW-0699">rRNA-binding</keyword>
<dbReference type="GO" id="GO:0000049">
    <property type="term" value="F:tRNA binding"/>
    <property type="evidence" value="ECO:0007669"/>
    <property type="project" value="UniProtKB-KW"/>
</dbReference>
<protein>
    <recommendedName>
        <fullName evidence="1">Probable ATP-dependent transporter ycf16</fullName>
    </recommendedName>
</protein>
<evidence type="ECO:0000256" key="3">
    <source>
        <dbReference type="ARBA" id="ARBA00022555"/>
    </source>
</evidence>
<keyword evidence="5" id="KW-0677">Repeat</keyword>
<feature type="coiled-coil region" evidence="12">
    <location>
        <begin position="685"/>
        <end position="736"/>
    </location>
</feature>
<dbReference type="GO" id="GO:0006417">
    <property type="term" value="P:regulation of translation"/>
    <property type="evidence" value="ECO:0007669"/>
    <property type="project" value="UniProtKB-KW"/>
</dbReference>
<keyword evidence="11" id="KW-0648">Protein biosynthesis</keyword>
<dbReference type="AlphaFoldDB" id="A0A5J4YH10"/>
<dbReference type="FunFam" id="3.40.50.300:FF:000011">
    <property type="entry name" value="Putative ABC transporter ATP-binding component"/>
    <property type="match status" value="1"/>
</dbReference>
<proteinExistence type="predicted"/>
<dbReference type="InterPro" id="IPR032781">
    <property type="entry name" value="ABC_tran_Xtn"/>
</dbReference>
<evidence type="ECO:0000256" key="12">
    <source>
        <dbReference type="SAM" id="Coils"/>
    </source>
</evidence>
<organism evidence="14 15">
    <name type="scientific">Porphyridium purpureum</name>
    <name type="common">Red alga</name>
    <name type="synonym">Porphyridium cruentum</name>
    <dbReference type="NCBI Taxonomy" id="35688"/>
    <lineage>
        <taxon>Eukaryota</taxon>
        <taxon>Rhodophyta</taxon>
        <taxon>Bangiophyceae</taxon>
        <taxon>Porphyridiales</taxon>
        <taxon>Porphyridiaceae</taxon>
        <taxon>Porphyridium</taxon>
    </lineage>
</organism>
<keyword evidence="8 14" id="KW-0067">ATP-binding</keyword>
<dbReference type="GO" id="GO:0016887">
    <property type="term" value="F:ATP hydrolysis activity"/>
    <property type="evidence" value="ECO:0007669"/>
    <property type="project" value="InterPro"/>
</dbReference>
<dbReference type="Pfam" id="PF12848">
    <property type="entry name" value="ABC_tran_Xtn"/>
    <property type="match status" value="1"/>
</dbReference>
<gene>
    <name evidence="14" type="ORF">FVE85_4360</name>
</gene>
<keyword evidence="15" id="KW-1185">Reference proteome</keyword>
<dbReference type="InterPro" id="IPR037118">
    <property type="entry name" value="Val-tRNA_synth_C_sf"/>
</dbReference>
<evidence type="ECO:0000256" key="10">
    <source>
        <dbReference type="ARBA" id="ARBA00022884"/>
    </source>
</evidence>
<evidence type="ECO:0000256" key="8">
    <source>
        <dbReference type="ARBA" id="ARBA00022840"/>
    </source>
</evidence>
<dbReference type="GO" id="GO:0019843">
    <property type="term" value="F:rRNA binding"/>
    <property type="evidence" value="ECO:0007669"/>
    <property type="project" value="UniProtKB-KW"/>
</dbReference>
<evidence type="ECO:0000256" key="6">
    <source>
        <dbReference type="ARBA" id="ARBA00022741"/>
    </source>
</evidence>
<dbReference type="GO" id="GO:0003677">
    <property type="term" value="F:DNA binding"/>
    <property type="evidence" value="ECO:0007669"/>
    <property type="project" value="InterPro"/>
</dbReference>
<keyword evidence="9" id="KW-0810">Translation regulation</keyword>
<keyword evidence="10" id="KW-0694">RNA-binding</keyword>
<dbReference type="Gene3D" id="3.40.50.300">
    <property type="entry name" value="P-loop containing nucleotide triphosphate hydrolases"/>
    <property type="match status" value="2"/>
</dbReference>
<keyword evidence="12" id="KW-0175">Coiled coil</keyword>
<dbReference type="SUPFAM" id="SSF52540">
    <property type="entry name" value="P-loop containing nucleoside triphosphate hydrolases"/>
    <property type="match status" value="2"/>
</dbReference>
<feature type="domain" description="ABC transporter" evidence="13">
    <location>
        <begin position="88"/>
        <end position="354"/>
    </location>
</feature>
<dbReference type="Gene3D" id="1.10.287.380">
    <property type="entry name" value="Valyl-tRNA synthetase, C-terminal domain"/>
    <property type="match status" value="1"/>
</dbReference>
<dbReference type="Proteomes" id="UP000324585">
    <property type="component" value="Unassembled WGS sequence"/>
</dbReference>
<comment type="caution">
    <text evidence="14">The sequence shown here is derived from an EMBL/GenBank/DDBJ whole genome shotgun (WGS) entry which is preliminary data.</text>
</comment>
<dbReference type="GO" id="GO:0005524">
    <property type="term" value="F:ATP binding"/>
    <property type="evidence" value="ECO:0007669"/>
    <property type="project" value="UniProtKB-KW"/>
</dbReference>
<dbReference type="OrthoDB" id="6500128at2759"/>
<dbReference type="Pfam" id="PF16326">
    <property type="entry name" value="ABC_tran_CTD"/>
    <property type="match status" value="1"/>
</dbReference>
<dbReference type="GO" id="GO:0006412">
    <property type="term" value="P:translation"/>
    <property type="evidence" value="ECO:0007669"/>
    <property type="project" value="UniProtKB-KW"/>
</dbReference>
<dbReference type="InterPro" id="IPR003593">
    <property type="entry name" value="AAA+_ATPase"/>
</dbReference>
<evidence type="ECO:0000256" key="2">
    <source>
        <dbReference type="ARBA" id="ARBA00022490"/>
    </source>
</evidence>
<evidence type="ECO:0000259" key="13">
    <source>
        <dbReference type="PROSITE" id="PS50893"/>
    </source>
</evidence>
<dbReference type="EMBL" id="VRMN01000019">
    <property type="protein sequence ID" value="KAA8490729.1"/>
    <property type="molecule type" value="Genomic_DNA"/>
</dbReference>
<dbReference type="FunFam" id="3.40.50.300:FF:000183">
    <property type="entry name" value="ABC transporter ATP-binding protein yjjK"/>
    <property type="match status" value="1"/>
</dbReference>
<evidence type="ECO:0000256" key="9">
    <source>
        <dbReference type="ARBA" id="ARBA00022845"/>
    </source>
</evidence>
<dbReference type="PANTHER" id="PTHR42855:SF1">
    <property type="entry name" value="ABC TRANSPORTER DOMAIN-CONTAINING PROTEIN"/>
    <property type="match status" value="1"/>
</dbReference>
<keyword evidence="3" id="KW-0820">tRNA-binding</keyword>